<name>A0A385FVW0_9ZZZZ</name>
<proteinExistence type="predicted"/>
<dbReference type="AlphaFoldDB" id="A0A385FVW0"/>
<sequence>MRTIRHYWPFIVAVSLLLVLFVAFTLQSGSRYEAQRQDWLERLNQTPGMGATWFSYDEGLFRHSGELHLSLVDPVSLLTALGLPAQTGLSQQLAGMGPLELYIRIDSWMLPGYVRSEGRLVSNRGTLATLLENGQLQLGEPTLHWQARGWSEQMTSQLDADGITLQLNDSRIHLDPLTITMTQQPDQRIQLQWLLNGVNLTQGDNDLALSGVQGQLTLQPSHDFWLIPDVNLQVAEASYRAGEQPPLDLTAATLKGSVKENRQGLLSLVDMHWQGAVALLGINHHASRHELEDLAFGVGLSGIDQQGYKSLVMSAATNFSDKPSWLAALNRVTRSGFHLHLEPFTLRLQQGHFQADGEVTSRPFDMAQLNGLASFRSLLQGALSVEADQALAPLFVEDESLLLSMQQAGFIARNSQGQLNTRLRMVNGKLSANGYKLPW</sequence>
<dbReference type="InterPro" id="IPR010352">
    <property type="entry name" value="DUF945"/>
</dbReference>
<reference evidence="1" key="1">
    <citation type="submission" date="2018-07" db="EMBL/GenBank/DDBJ databases">
        <title>Functional screening for triclosan resistance in a wastewater metagenome and isolates of Escherichia coli and Enterococcus spp. from a large Canadian healthcare region.</title>
        <authorList>
            <person name="Cameron A."/>
            <person name="Barbieri R."/>
            <person name="Read R.R."/>
            <person name="Church D.L."/>
            <person name="Adator E.H."/>
            <person name="McAllister T.A."/>
        </authorList>
    </citation>
    <scope>NUCLEOTIDE SEQUENCE</scope>
</reference>
<gene>
    <name evidence="1" type="ORF">TRI8_00020</name>
</gene>
<accession>A0A385FVW0</accession>
<dbReference type="EMBL" id="MH687389">
    <property type="protein sequence ID" value="AXV45643.1"/>
    <property type="molecule type" value="Genomic_DNA"/>
</dbReference>
<protein>
    <submittedName>
        <fullName evidence="1">Uncharacterized protein</fullName>
    </submittedName>
</protein>
<organism evidence="1">
    <name type="scientific">uncultured organism</name>
    <dbReference type="NCBI Taxonomy" id="155900"/>
    <lineage>
        <taxon>unclassified sequences</taxon>
        <taxon>environmental samples</taxon>
    </lineage>
</organism>
<evidence type="ECO:0000313" key="1">
    <source>
        <dbReference type="EMBL" id="AXV45643.1"/>
    </source>
</evidence>
<dbReference type="Pfam" id="PF06097">
    <property type="entry name" value="DUF945"/>
    <property type="match status" value="1"/>
</dbReference>